<proteinExistence type="predicted"/>
<evidence type="ECO:0000313" key="2">
    <source>
        <dbReference type="Proteomes" id="UP000033636"/>
    </source>
</evidence>
<reference evidence="1" key="1">
    <citation type="submission" date="2024-07" db="EMBL/GenBank/DDBJ databases">
        <title>Metagenome and Metagenome-Assembled Genomes of Archaea from a hot spring from the geothermal field of Los Azufres, Mexico.</title>
        <authorList>
            <person name="Marin-Paredes R."/>
            <person name="Martinez-Romero E."/>
            <person name="Servin-Garciduenas L.E."/>
        </authorList>
    </citation>
    <scope>NUCLEOTIDE SEQUENCE</scope>
</reference>
<organism evidence="1 2">
    <name type="scientific">Thermoproteus sp. AZ2</name>
    <dbReference type="NCBI Taxonomy" id="1609232"/>
    <lineage>
        <taxon>Archaea</taxon>
        <taxon>Thermoproteota</taxon>
        <taxon>Thermoprotei</taxon>
        <taxon>Thermoproteales</taxon>
        <taxon>Thermoproteaceae</taxon>
        <taxon>Thermoproteus</taxon>
    </lineage>
</organism>
<protein>
    <submittedName>
        <fullName evidence="1">tRNA (Adenine-N1)-methyltransferase</fullName>
    </submittedName>
</protein>
<name>A0ACC6V1R4_9CREN</name>
<gene>
    <name evidence="1" type="ORF">TU35_007165</name>
</gene>
<dbReference type="EMBL" id="JZWT02000018">
    <property type="protein sequence ID" value="MFB6491007.1"/>
    <property type="molecule type" value="Genomic_DNA"/>
</dbReference>
<accession>A0ACC6V1R4</accession>
<evidence type="ECO:0000313" key="1">
    <source>
        <dbReference type="EMBL" id="MFB6491007.1"/>
    </source>
</evidence>
<dbReference type="Proteomes" id="UP000033636">
    <property type="component" value="Unassembled WGS sequence"/>
</dbReference>
<comment type="caution">
    <text evidence="1">The sequence shown here is derived from an EMBL/GenBank/DDBJ whole genome shotgun (WGS) entry which is preliminary data.</text>
</comment>
<sequence>MRRGDWALLASRDGYRLVVRYMGRRIETIRGFIEAEDLEAAEYGDAVKTSLGHELYVLRPTLYDISPALKHATQVVYPADAEFIALVAGIGPGSLVGEAGTGSGHLTAVLAWRVGPSGLVYTFEKRPEFAEVAWRNLKSLGLEDRVELVVRDVAASGFGVSGLDAVVLDMGDPWSALPAALEALKPGGSLVMFSTTVEHAQKSLAAAYGAGLLDINMAEVSVRRWKAVPGEVRPEGGGPFTGFIIWGKAPRRGRR</sequence>